<dbReference type="PANTHER" id="PTHR46708">
    <property type="entry name" value="TENASCIN"/>
    <property type="match status" value="1"/>
</dbReference>
<dbReference type="RefSeq" id="WP_151693972.1">
    <property type="nucleotide sequence ID" value="NZ_BMGX01000001.1"/>
</dbReference>
<dbReference type="OrthoDB" id="1652165at2"/>
<organism evidence="4 5">
    <name type="scientific">Phaeocystidibacter marisrubri</name>
    <dbReference type="NCBI Taxonomy" id="1577780"/>
    <lineage>
        <taxon>Bacteria</taxon>
        <taxon>Pseudomonadati</taxon>
        <taxon>Bacteroidota</taxon>
        <taxon>Flavobacteriia</taxon>
        <taxon>Flavobacteriales</taxon>
        <taxon>Phaeocystidibacteraceae</taxon>
        <taxon>Phaeocystidibacter</taxon>
    </lineage>
</organism>
<dbReference type="PANTHER" id="PTHR46708:SF2">
    <property type="entry name" value="FIBRONECTIN TYPE-III DOMAIN-CONTAINING PROTEIN"/>
    <property type="match status" value="1"/>
</dbReference>
<dbReference type="InterPro" id="IPR003961">
    <property type="entry name" value="FN3_dom"/>
</dbReference>
<dbReference type="Gene3D" id="2.60.40.10">
    <property type="entry name" value="Immunoglobulins"/>
    <property type="match status" value="3"/>
</dbReference>
<dbReference type="SMART" id="SM00060">
    <property type="entry name" value="FN3"/>
    <property type="match status" value="3"/>
</dbReference>
<accession>A0A6L3ZFB2</accession>
<keyword evidence="5" id="KW-1185">Reference proteome</keyword>
<feature type="domain" description="Fibronectin type-III" evidence="3">
    <location>
        <begin position="422"/>
        <end position="522"/>
    </location>
</feature>
<dbReference type="InterPro" id="IPR036116">
    <property type="entry name" value="FN3_sf"/>
</dbReference>
<gene>
    <name evidence="4" type="ORF">F8C82_12755</name>
</gene>
<evidence type="ECO:0000256" key="2">
    <source>
        <dbReference type="SAM" id="SignalP"/>
    </source>
</evidence>
<evidence type="ECO:0000313" key="5">
    <source>
        <dbReference type="Proteomes" id="UP000484164"/>
    </source>
</evidence>
<feature type="domain" description="Fibronectin type-III" evidence="3">
    <location>
        <begin position="302"/>
        <end position="402"/>
    </location>
</feature>
<dbReference type="InterPro" id="IPR050991">
    <property type="entry name" value="ECM_Regulatory_Proteins"/>
</dbReference>
<reference evidence="4 5" key="1">
    <citation type="submission" date="2019-10" db="EMBL/GenBank/DDBJ databases">
        <title>Genome sequence of Phaeocystidibacter marisrubri JCM30614 (type strain).</title>
        <authorList>
            <person name="Bowman J.P."/>
        </authorList>
    </citation>
    <scope>NUCLEOTIDE SEQUENCE [LARGE SCALE GENOMIC DNA]</scope>
    <source>
        <strain evidence="4 5">JCM 30614</strain>
    </source>
</reference>
<comment type="caution">
    <text evidence="4">The sequence shown here is derived from an EMBL/GenBank/DDBJ whole genome shotgun (WGS) entry which is preliminary data.</text>
</comment>
<evidence type="ECO:0000313" key="4">
    <source>
        <dbReference type="EMBL" id="KAB2816545.1"/>
    </source>
</evidence>
<proteinExistence type="predicted"/>
<feature type="signal peptide" evidence="2">
    <location>
        <begin position="1"/>
        <end position="20"/>
    </location>
</feature>
<feature type="chain" id="PRO_5027098605" evidence="2">
    <location>
        <begin position="21"/>
        <end position="765"/>
    </location>
</feature>
<dbReference type="Proteomes" id="UP000484164">
    <property type="component" value="Unassembled WGS sequence"/>
</dbReference>
<dbReference type="EMBL" id="WBVQ01000002">
    <property type="protein sequence ID" value="KAB2816545.1"/>
    <property type="molecule type" value="Genomic_DNA"/>
</dbReference>
<evidence type="ECO:0000259" key="3">
    <source>
        <dbReference type="SMART" id="SM00060"/>
    </source>
</evidence>
<keyword evidence="2" id="KW-0732">Signal</keyword>
<protein>
    <submittedName>
        <fullName evidence="4">Fibronectin type III domain-containing protein</fullName>
    </submittedName>
</protein>
<sequence>MKLKGLIIAIIALSSFTSWGQNNDITLTTRNQNQSGQDFTFDVYANTTSGSTFLGDADIVFSTSATKWSSINATSANVHADITTLSATIVGSNVVVNIQGNFGATSTSDFPEITTTPVKLFTVTLSTVSDFTTTPDIAYVASGSPRTKIYEVYTQGSRLRQRAISAPTLTDPTAGTAPIAAATNFTSDFSTPGQASLAWDAASDSVLIIARADSAVANGPINTVGFNANNNFGDGDSLNTGSSTEYVVGKFDGTATSATITGLANGTTYHFAIYKFSGGSGQTEAYGPSATATGTSLQDEPTTAATNIVFSNIDPTGFDIAWTQGDGDNVLVVVRYADTTGATPNDGTSYTANSSFGSGDTTGTENYVVFSAANTGSLSIAGLTAGKNYTVEIYEFNGSGSDNNYLTSSFLTGTQYSMFAEPSTSFAGITATTQSANSIEVTWTNPADTNDWVIVARLSSDAATAPTEGTSYSANTTYGSGDAIGNGYVVYNGDGTAGSVTITGLDQYEEYAFDIYAYTGLVAADDSVLNYANSANSNDVDVTELEAEITITLEGAFNGTDMAGTNITVPAVQPYSAAPWSYAGADTNTSGLSTVVDWVLVELRAEATSGGASDASVVKYKKAGLLLEDGSIVGADGNPLTFAPSSADTTYYVAVHHRNHLAASSSASLTDNGTSAFSYNFNTTGATGTDGMFDYNGDASLYVMFGGWTDSATDDVINAGDYSAVYSDRNTTDAYSNSDANLDGVIDADDRAIVFNNRDYSTQAP</sequence>
<evidence type="ECO:0000256" key="1">
    <source>
        <dbReference type="ARBA" id="ARBA00022737"/>
    </source>
</evidence>
<dbReference type="SUPFAM" id="SSF49265">
    <property type="entry name" value="Fibronectin type III"/>
    <property type="match status" value="1"/>
</dbReference>
<name>A0A6L3ZFB2_9FLAO</name>
<keyword evidence="1" id="KW-0677">Repeat</keyword>
<dbReference type="AlphaFoldDB" id="A0A6L3ZFB2"/>
<feature type="domain" description="Fibronectin type-III" evidence="3">
    <location>
        <begin position="178"/>
        <end position="281"/>
    </location>
</feature>
<dbReference type="InterPro" id="IPR013783">
    <property type="entry name" value="Ig-like_fold"/>
</dbReference>